<evidence type="ECO:0000313" key="4">
    <source>
        <dbReference type="Proteomes" id="UP000595897"/>
    </source>
</evidence>
<dbReference type="Pfam" id="PF10646">
    <property type="entry name" value="Germane"/>
    <property type="match status" value="1"/>
</dbReference>
<feature type="domain" description="GerMN" evidence="2">
    <location>
        <begin position="81"/>
        <end position="186"/>
    </location>
</feature>
<dbReference type="AlphaFoldDB" id="A0A7R7EME0"/>
<feature type="compositionally biased region" description="Basic and acidic residues" evidence="1">
    <location>
        <begin position="64"/>
        <end position="76"/>
    </location>
</feature>
<organism evidence="3 4">
    <name type="scientific">Anaeromicropila herbilytica</name>
    <dbReference type="NCBI Taxonomy" id="2785025"/>
    <lineage>
        <taxon>Bacteria</taxon>
        <taxon>Bacillati</taxon>
        <taxon>Bacillota</taxon>
        <taxon>Clostridia</taxon>
        <taxon>Lachnospirales</taxon>
        <taxon>Lachnospiraceae</taxon>
        <taxon>Anaeromicropila</taxon>
    </lineage>
</organism>
<name>A0A7R7EME0_9FIRM</name>
<gene>
    <name evidence="3" type="ORF">bsdtb5_27190</name>
</gene>
<protein>
    <recommendedName>
        <fullName evidence="2">GerMN domain-containing protein</fullName>
    </recommendedName>
</protein>
<dbReference type="PROSITE" id="PS51257">
    <property type="entry name" value="PROKAR_LIPOPROTEIN"/>
    <property type="match status" value="1"/>
</dbReference>
<keyword evidence="4" id="KW-1185">Reference proteome</keyword>
<feature type="compositionally biased region" description="Polar residues" evidence="1">
    <location>
        <begin position="52"/>
        <end position="63"/>
    </location>
</feature>
<accession>A0A7R7EME0</accession>
<dbReference type="KEGG" id="ahb:bsdtb5_27190"/>
<dbReference type="InterPro" id="IPR019606">
    <property type="entry name" value="GerMN"/>
</dbReference>
<evidence type="ECO:0000259" key="2">
    <source>
        <dbReference type="Pfam" id="PF10646"/>
    </source>
</evidence>
<evidence type="ECO:0000256" key="1">
    <source>
        <dbReference type="SAM" id="MobiDB-lite"/>
    </source>
</evidence>
<dbReference type="Proteomes" id="UP000595897">
    <property type="component" value="Chromosome"/>
</dbReference>
<evidence type="ECO:0000313" key="3">
    <source>
        <dbReference type="EMBL" id="BCN31424.1"/>
    </source>
</evidence>
<dbReference type="RefSeq" id="WP_271712542.1">
    <property type="nucleotide sequence ID" value="NZ_AP024169.1"/>
</dbReference>
<sequence>MKARILKKYLILIIVFTASVTMLVGCGSKKEKTNKDITVTETVKPSKGDDANSGTDSSNSTATSKEETNTPAKEDTKELPIYVMNNDTLEKEDYVDMVPQDSKITAEFIVNEVVKNFEQNGVTIGINSVTTKGDTIYVDFKSDKAPLANVGSGVEATILDCIAQSLVDNLDGHNKVIYRVDGKAYESGHIILDLNEVYLND</sequence>
<reference evidence="3 4" key="1">
    <citation type="submission" date="2020-11" db="EMBL/GenBank/DDBJ databases">
        <title>Draft genome sequencing of a Lachnospiraceae strain isolated from anoxic soil subjected to BSD treatment.</title>
        <authorList>
            <person name="Uek A."/>
            <person name="Tonouchi A."/>
        </authorList>
    </citation>
    <scope>NUCLEOTIDE SEQUENCE [LARGE SCALE GENOMIC DNA]</scope>
    <source>
        <strain evidence="3 4">TB5</strain>
    </source>
</reference>
<dbReference type="EMBL" id="AP024169">
    <property type="protein sequence ID" value="BCN31424.1"/>
    <property type="molecule type" value="Genomic_DNA"/>
</dbReference>
<feature type="region of interest" description="Disordered" evidence="1">
    <location>
        <begin position="37"/>
        <end position="76"/>
    </location>
</feature>
<proteinExistence type="predicted"/>